<gene>
    <name evidence="1" type="ORF">F442_10081</name>
</gene>
<feature type="non-terminal residue" evidence="1">
    <location>
        <position position="1"/>
    </location>
</feature>
<evidence type="ECO:0000313" key="1">
    <source>
        <dbReference type="EMBL" id="ETP43094.1"/>
    </source>
</evidence>
<evidence type="ECO:0000313" key="2">
    <source>
        <dbReference type="Proteomes" id="UP000018948"/>
    </source>
</evidence>
<reference evidence="1 2" key="1">
    <citation type="submission" date="2013-11" db="EMBL/GenBank/DDBJ databases">
        <title>The Genome Sequence of Phytophthora parasitica P10297.</title>
        <authorList>
            <consortium name="The Broad Institute Genomics Platform"/>
            <person name="Russ C."/>
            <person name="Tyler B."/>
            <person name="Panabieres F."/>
            <person name="Shan W."/>
            <person name="Tripathy S."/>
            <person name="Grunwald N."/>
            <person name="Machado M."/>
            <person name="Johnson C.S."/>
            <person name="Walker B."/>
            <person name="Young S.K."/>
            <person name="Zeng Q."/>
            <person name="Gargeya S."/>
            <person name="Fitzgerald M."/>
            <person name="Haas B."/>
            <person name="Abouelleil A."/>
            <person name="Allen A.W."/>
            <person name="Alvarado L."/>
            <person name="Arachchi H.M."/>
            <person name="Berlin A.M."/>
            <person name="Chapman S.B."/>
            <person name="Gainer-Dewar J."/>
            <person name="Goldberg J."/>
            <person name="Griggs A."/>
            <person name="Gujja S."/>
            <person name="Hansen M."/>
            <person name="Howarth C."/>
            <person name="Imamovic A."/>
            <person name="Ireland A."/>
            <person name="Larimer J."/>
            <person name="McCowan C."/>
            <person name="Murphy C."/>
            <person name="Pearson M."/>
            <person name="Poon T.W."/>
            <person name="Priest M."/>
            <person name="Roberts A."/>
            <person name="Saif S."/>
            <person name="Shea T."/>
            <person name="Sisk P."/>
            <person name="Sykes S."/>
            <person name="Wortman J."/>
            <person name="Nusbaum C."/>
            <person name="Birren B."/>
        </authorList>
    </citation>
    <scope>NUCLEOTIDE SEQUENCE [LARGE SCALE GENOMIC DNA]</scope>
    <source>
        <strain evidence="1 2">P10297</strain>
    </source>
</reference>
<proteinExistence type="predicted"/>
<sequence>IPNIANIKWEASHELDQSYTGASGQHQAYILGSQCYGTPASNWRQDGSQRSYRCLPAQWTPVGTGLQGNTLFSPHSNAYVKADALTSFGWEDIPALKLR</sequence>
<organism evidence="1 2">
    <name type="scientific">Phytophthora nicotianae P10297</name>
    <dbReference type="NCBI Taxonomy" id="1317064"/>
    <lineage>
        <taxon>Eukaryota</taxon>
        <taxon>Sar</taxon>
        <taxon>Stramenopiles</taxon>
        <taxon>Oomycota</taxon>
        <taxon>Peronosporomycetes</taxon>
        <taxon>Peronosporales</taxon>
        <taxon>Peronosporaceae</taxon>
        <taxon>Phytophthora</taxon>
    </lineage>
</organism>
<dbReference type="Proteomes" id="UP000018948">
    <property type="component" value="Unassembled WGS sequence"/>
</dbReference>
<dbReference type="EMBL" id="ANIY01002075">
    <property type="protein sequence ID" value="ETP43094.1"/>
    <property type="molecule type" value="Genomic_DNA"/>
</dbReference>
<dbReference type="AlphaFoldDB" id="W2ZA55"/>
<accession>W2ZA55</accession>
<comment type="caution">
    <text evidence="1">The sequence shown here is derived from an EMBL/GenBank/DDBJ whole genome shotgun (WGS) entry which is preliminary data.</text>
</comment>
<name>W2ZA55_PHYNI</name>
<protein>
    <submittedName>
        <fullName evidence="1">Uncharacterized protein</fullName>
    </submittedName>
</protein>